<dbReference type="OrthoDB" id="3264363at2759"/>
<comment type="caution">
    <text evidence="2">The sequence shown here is derived from an EMBL/GenBank/DDBJ whole genome shotgun (WGS) entry which is preliminary data.</text>
</comment>
<dbReference type="EMBL" id="LUEZ02000055">
    <property type="protein sequence ID" value="RDB21261.1"/>
    <property type="molecule type" value="Genomic_DNA"/>
</dbReference>
<feature type="compositionally biased region" description="Acidic residues" evidence="1">
    <location>
        <begin position="191"/>
        <end position="205"/>
    </location>
</feature>
<dbReference type="Proteomes" id="UP000076154">
    <property type="component" value="Unassembled WGS sequence"/>
</dbReference>
<feature type="region of interest" description="Disordered" evidence="1">
    <location>
        <begin position="177"/>
        <end position="205"/>
    </location>
</feature>
<proteinExistence type="predicted"/>
<evidence type="ECO:0000313" key="3">
    <source>
        <dbReference type="Proteomes" id="UP000076154"/>
    </source>
</evidence>
<organism evidence="2 3">
    <name type="scientific">Hypsizygus marmoreus</name>
    <name type="common">White beech mushroom</name>
    <name type="synonym">Agaricus marmoreus</name>
    <dbReference type="NCBI Taxonomy" id="39966"/>
    <lineage>
        <taxon>Eukaryota</taxon>
        <taxon>Fungi</taxon>
        <taxon>Dikarya</taxon>
        <taxon>Basidiomycota</taxon>
        <taxon>Agaricomycotina</taxon>
        <taxon>Agaricomycetes</taxon>
        <taxon>Agaricomycetidae</taxon>
        <taxon>Agaricales</taxon>
        <taxon>Tricholomatineae</taxon>
        <taxon>Lyophyllaceae</taxon>
        <taxon>Hypsizygus</taxon>
    </lineage>
</organism>
<reference evidence="2" key="1">
    <citation type="submission" date="2018-04" db="EMBL/GenBank/DDBJ databases">
        <title>Whole genome sequencing of Hypsizygus marmoreus.</title>
        <authorList>
            <person name="Choi I.-G."/>
            <person name="Min B."/>
            <person name="Kim J.-G."/>
            <person name="Kim S."/>
            <person name="Oh Y.-L."/>
            <person name="Kong W.-S."/>
            <person name="Park H."/>
            <person name="Jeong J."/>
            <person name="Song E.-S."/>
        </authorList>
    </citation>
    <scope>NUCLEOTIDE SEQUENCE [LARGE SCALE GENOMIC DNA]</scope>
    <source>
        <strain evidence="2">51987-8</strain>
    </source>
</reference>
<evidence type="ECO:0000256" key="1">
    <source>
        <dbReference type="SAM" id="MobiDB-lite"/>
    </source>
</evidence>
<accession>A0A369JGF6</accession>
<evidence type="ECO:0000313" key="2">
    <source>
        <dbReference type="EMBL" id="RDB21261.1"/>
    </source>
</evidence>
<dbReference type="InParanoid" id="A0A369JGF6"/>
<protein>
    <submittedName>
        <fullName evidence="2">Uncharacterized protein</fullName>
    </submittedName>
</protein>
<dbReference type="SUPFAM" id="SSF52047">
    <property type="entry name" value="RNI-like"/>
    <property type="match status" value="1"/>
</dbReference>
<name>A0A369JGF6_HYPMA</name>
<gene>
    <name evidence="2" type="ORF">Hypma_011689</name>
</gene>
<sequence>MSSTSQSYDVNNLLHTLRGEQFRHSQNVLRSRTHISATPTRSSPTLPADLISLDYPNPDYEPAKPVALLPIVHDTPTWRANALSLVLPETSHEPGVPLLTNLCLRIVASTSNSEFTEDVAPYLPPHLRRDLVRHTAIHSPLPSSKLYALYEPEGHADSEVIIVGPNAALRDNHFLRTAPVPIDTPPGSTAENDEDDDSWESEESVPEPLSTLILISTRLSASSLLSLPPTLTKLALINLPVPISVHRLPRMCPLLTILDLSYNDWLRPGSSSAESTLDRVEWSRWNHLHILGLRECNVSSEMLVKLNRGRWDDVEVVQ</sequence>
<dbReference type="AlphaFoldDB" id="A0A369JGF6"/>
<keyword evidence="3" id="KW-1185">Reference proteome</keyword>